<sequence length="159" mass="17639">MLDHDTTHSSISTAHTLPTFNMKLTTLFTSACLVVAAIATPIMQLEPVDSVDVNVTALSQSPNPANIDMHQLHFPPPLRWRPSVRLLDEALRQFTFPSYGTGGQFAQYLIFECMNIPRCQSLAGFKDRGGWLGYVFKVTITTNDFVSTSMTTDSFAFTT</sequence>
<accession>A0A2B7XAZ6</accession>
<dbReference type="Proteomes" id="UP000224080">
    <property type="component" value="Unassembled WGS sequence"/>
</dbReference>
<evidence type="ECO:0000313" key="1">
    <source>
        <dbReference type="EMBL" id="PGH06155.1"/>
    </source>
</evidence>
<evidence type="ECO:0000313" key="2">
    <source>
        <dbReference type="Proteomes" id="UP000224080"/>
    </source>
</evidence>
<reference evidence="1 2" key="1">
    <citation type="submission" date="2017-10" db="EMBL/GenBank/DDBJ databases">
        <title>Comparative genomics in systemic dimorphic fungi from Ajellomycetaceae.</title>
        <authorList>
            <person name="Munoz J.F."/>
            <person name="Mcewen J.G."/>
            <person name="Clay O.K."/>
            <person name="Cuomo C.A."/>
        </authorList>
    </citation>
    <scope>NUCLEOTIDE SEQUENCE [LARGE SCALE GENOMIC DNA]</scope>
    <source>
        <strain evidence="1 2">UAMH130</strain>
    </source>
</reference>
<dbReference type="EMBL" id="PDNC01000024">
    <property type="protein sequence ID" value="PGH06155.1"/>
    <property type="molecule type" value="Genomic_DNA"/>
</dbReference>
<dbReference type="AlphaFoldDB" id="A0A2B7XAZ6"/>
<protein>
    <submittedName>
        <fullName evidence="1">Uncharacterized protein</fullName>
    </submittedName>
</protein>
<keyword evidence="2" id="KW-1185">Reference proteome</keyword>
<comment type="caution">
    <text evidence="1">The sequence shown here is derived from an EMBL/GenBank/DDBJ whole genome shotgun (WGS) entry which is preliminary data.</text>
</comment>
<name>A0A2B7XAZ6_9EURO</name>
<gene>
    <name evidence="1" type="ORF">GX51_02543</name>
</gene>
<proteinExistence type="predicted"/>
<organism evidence="1 2">
    <name type="scientific">Blastomyces parvus</name>
    <dbReference type="NCBI Taxonomy" id="2060905"/>
    <lineage>
        <taxon>Eukaryota</taxon>
        <taxon>Fungi</taxon>
        <taxon>Dikarya</taxon>
        <taxon>Ascomycota</taxon>
        <taxon>Pezizomycotina</taxon>
        <taxon>Eurotiomycetes</taxon>
        <taxon>Eurotiomycetidae</taxon>
        <taxon>Onygenales</taxon>
        <taxon>Ajellomycetaceae</taxon>
        <taxon>Blastomyces</taxon>
    </lineage>
</organism>